<evidence type="ECO:0000313" key="1">
    <source>
        <dbReference type="EMBL" id="ABO60405.1"/>
    </source>
</evidence>
<dbReference type="KEGG" id="bvi:Bcep1808_7530"/>
<dbReference type="AlphaFoldDB" id="A4JVV2"/>
<name>A4JVV2_BURVG</name>
<gene>
    <name evidence="1" type="ordered locus">Bcep1808_7530</name>
</gene>
<evidence type="ECO:0000313" key="2">
    <source>
        <dbReference type="Proteomes" id="UP000002287"/>
    </source>
</evidence>
<proteinExistence type="predicted"/>
<protein>
    <submittedName>
        <fullName evidence="1">Uncharacterized protein</fullName>
    </submittedName>
</protein>
<keyword evidence="1" id="KW-0614">Plasmid</keyword>
<geneLocation type="plasmid" evidence="1 2">
    <name>pBVIE03</name>
</geneLocation>
<accession>A4JVV2</accession>
<reference evidence="1 2" key="1">
    <citation type="submission" date="2007-03" db="EMBL/GenBank/DDBJ databases">
        <title>Complete sequence of plasmid pBVIE03 of Burkholderia vietnamiensis G4.</title>
        <authorList>
            <consortium name="US DOE Joint Genome Institute"/>
            <person name="Copeland A."/>
            <person name="Lucas S."/>
            <person name="Lapidus A."/>
            <person name="Barry K."/>
            <person name="Detter J.C."/>
            <person name="Glavina del Rio T."/>
            <person name="Hammon N."/>
            <person name="Israni S."/>
            <person name="Dalin E."/>
            <person name="Tice H."/>
            <person name="Pitluck S."/>
            <person name="Chain P."/>
            <person name="Malfatti S."/>
            <person name="Shin M."/>
            <person name="Vergez L."/>
            <person name="Schmutz J."/>
            <person name="Larimer F."/>
            <person name="Land M."/>
            <person name="Hauser L."/>
            <person name="Kyrpides N."/>
            <person name="Tiedje J."/>
            <person name="Richardson P."/>
        </authorList>
    </citation>
    <scope>NUCLEOTIDE SEQUENCE [LARGE SCALE GENOMIC DNA]</scope>
    <source>
        <strain evidence="2">G4 / LMG 22486</strain>
        <plasmid evidence="1 2">pBVIE03</plasmid>
    </source>
</reference>
<dbReference type="HOGENOM" id="CLU_2380746_0_0_4"/>
<sequence length="94" mass="10472">MNGGGLLDFSGWCFWALPALGLWPAQIFADRKQERKVGFRCPACSADFSNARDTFKEHLKKCECGRALVLAILEDDDARNALGVAHDSMKRVTR</sequence>
<dbReference type="Proteomes" id="UP000002287">
    <property type="component" value="Plasmid pBVIE03"/>
</dbReference>
<dbReference type="EMBL" id="CP000619">
    <property type="protein sequence ID" value="ABO60405.1"/>
    <property type="molecule type" value="Genomic_DNA"/>
</dbReference>
<organism evidence="1 2">
    <name type="scientific">Burkholderia vietnamiensis (strain G4 / LMG 22486)</name>
    <name type="common">Burkholderia cepacia (strain R1808)</name>
    <dbReference type="NCBI Taxonomy" id="269482"/>
    <lineage>
        <taxon>Bacteria</taxon>
        <taxon>Pseudomonadati</taxon>
        <taxon>Pseudomonadota</taxon>
        <taxon>Betaproteobacteria</taxon>
        <taxon>Burkholderiales</taxon>
        <taxon>Burkholderiaceae</taxon>
        <taxon>Burkholderia</taxon>
        <taxon>Burkholderia cepacia complex</taxon>
    </lineage>
</organism>